<feature type="compositionally biased region" description="Polar residues" evidence="1">
    <location>
        <begin position="568"/>
        <end position="581"/>
    </location>
</feature>
<dbReference type="Proteomes" id="UP000016933">
    <property type="component" value="Unassembled WGS sequence"/>
</dbReference>
<dbReference type="EMBL" id="KB446541">
    <property type="protein sequence ID" value="EME42703.1"/>
    <property type="molecule type" value="Genomic_DNA"/>
</dbReference>
<accession>N1PJG7</accession>
<feature type="region of interest" description="Disordered" evidence="1">
    <location>
        <begin position="156"/>
        <end position="175"/>
    </location>
</feature>
<feature type="compositionally biased region" description="Low complexity" evidence="1">
    <location>
        <begin position="521"/>
        <end position="548"/>
    </location>
</feature>
<protein>
    <submittedName>
        <fullName evidence="2">Uncharacterized protein</fullName>
    </submittedName>
</protein>
<feature type="compositionally biased region" description="Low complexity" evidence="1">
    <location>
        <begin position="601"/>
        <end position="616"/>
    </location>
</feature>
<dbReference type="eggNOG" id="ENOG502RPEC">
    <property type="taxonomic scope" value="Eukaryota"/>
</dbReference>
<evidence type="ECO:0000313" key="2">
    <source>
        <dbReference type="EMBL" id="EME42703.1"/>
    </source>
</evidence>
<dbReference type="AlphaFoldDB" id="N1PJG7"/>
<sequence length="616" mass="67303">MSFVVKDMTPERMWRNDKSYEPFIRWQRADTPFELCSHYSPDMLAGAPLAVVFLSMCLPTIRGAPAISGADAPKRLGDVFNVWRGNEADSCANYYDHAVGLGKGGGKVLNDQWEQVVDMNAAALDSLAAGRYDESLTIRNHVKSFFGMAPWKTQAGTEMAPPARGVKKERLNTSENERSREMYQHILLWFRNVDGYIRRKAGKNWTANLKQPILACGSKFMHPVTPDDYDRDAKTGKPTKKKLKDIPKVATLFEKNYVFWLDAPFNTHLTAPKQTLSNPAQWPKDSDGEKHYCAAPEHTSLTVMSKSQPVFKAIIVCPQALAKDSDKGLAKPIVLEQPKDKLLDDMGIQSLYLYKQMFMLFNGEVFIEQIQEDPRERQVYVAATQSGWPGKANAWKPAGTAAKPVFVSTGIDALWLTIHDRAEDVKTGQEQQFVKGLDALNSPVNFVWFALANFMSSKTGQDWCTGQPRPANSPWMLVWSKSKNSPGPLFDEKQLKYMSKKQLERQTGVVPDSSDSDESGKPAYPASGAAGPASKGKGPVGQPGKPRPVAVGRPPKSPVAPKAGGSGTQVSTGGAQGQITKQHGAAGHLAGAQSTTPGQHGSADTSSSSGSESESD</sequence>
<name>N1PJG7_DOTSN</name>
<proteinExistence type="predicted"/>
<feature type="compositionally biased region" description="Low complexity" evidence="1">
    <location>
        <begin position="583"/>
        <end position="592"/>
    </location>
</feature>
<feature type="compositionally biased region" description="Basic and acidic residues" evidence="1">
    <location>
        <begin position="166"/>
        <end position="175"/>
    </location>
</feature>
<organism evidence="2 3">
    <name type="scientific">Dothistroma septosporum (strain NZE10 / CBS 128990)</name>
    <name type="common">Red band needle blight fungus</name>
    <name type="synonym">Mycosphaerella pini</name>
    <dbReference type="NCBI Taxonomy" id="675120"/>
    <lineage>
        <taxon>Eukaryota</taxon>
        <taxon>Fungi</taxon>
        <taxon>Dikarya</taxon>
        <taxon>Ascomycota</taxon>
        <taxon>Pezizomycotina</taxon>
        <taxon>Dothideomycetes</taxon>
        <taxon>Dothideomycetidae</taxon>
        <taxon>Mycosphaerellales</taxon>
        <taxon>Mycosphaerellaceae</taxon>
        <taxon>Dothistroma</taxon>
    </lineage>
</organism>
<reference evidence="3" key="1">
    <citation type="journal article" date="2012" name="PLoS Genet.">
        <title>The genomes of the fungal plant pathogens Cladosporium fulvum and Dothistroma septosporum reveal adaptation to different hosts and lifestyles but also signatures of common ancestry.</title>
        <authorList>
            <person name="de Wit P.J.G.M."/>
            <person name="van der Burgt A."/>
            <person name="Oekmen B."/>
            <person name="Stergiopoulos I."/>
            <person name="Abd-Elsalam K.A."/>
            <person name="Aerts A.L."/>
            <person name="Bahkali A.H."/>
            <person name="Beenen H.G."/>
            <person name="Chettri P."/>
            <person name="Cox M.P."/>
            <person name="Datema E."/>
            <person name="de Vries R.P."/>
            <person name="Dhillon B."/>
            <person name="Ganley A.R."/>
            <person name="Griffiths S.A."/>
            <person name="Guo Y."/>
            <person name="Hamelin R.C."/>
            <person name="Henrissat B."/>
            <person name="Kabir M.S."/>
            <person name="Jashni M.K."/>
            <person name="Kema G."/>
            <person name="Klaubauf S."/>
            <person name="Lapidus A."/>
            <person name="Levasseur A."/>
            <person name="Lindquist E."/>
            <person name="Mehrabi R."/>
            <person name="Ohm R.A."/>
            <person name="Owen T.J."/>
            <person name="Salamov A."/>
            <person name="Schwelm A."/>
            <person name="Schijlen E."/>
            <person name="Sun H."/>
            <person name="van den Burg H.A."/>
            <person name="van Ham R.C.H.J."/>
            <person name="Zhang S."/>
            <person name="Goodwin S.B."/>
            <person name="Grigoriev I.V."/>
            <person name="Collemare J."/>
            <person name="Bradshaw R.E."/>
        </authorList>
    </citation>
    <scope>NUCLEOTIDE SEQUENCE [LARGE SCALE GENOMIC DNA]</scope>
    <source>
        <strain evidence="3">NZE10 / CBS 128990</strain>
    </source>
</reference>
<keyword evidence="3" id="KW-1185">Reference proteome</keyword>
<dbReference type="HOGENOM" id="CLU_443444_0_0_1"/>
<reference evidence="2 3" key="2">
    <citation type="journal article" date="2012" name="PLoS Pathog.">
        <title>Diverse lifestyles and strategies of plant pathogenesis encoded in the genomes of eighteen Dothideomycetes fungi.</title>
        <authorList>
            <person name="Ohm R.A."/>
            <person name="Feau N."/>
            <person name="Henrissat B."/>
            <person name="Schoch C.L."/>
            <person name="Horwitz B.A."/>
            <person name="Barry K.W."/>
            <person name="Condon B.J."/>
            <person name="Copeland A.C."/>
            <person name="Dhillon B."/>
            <person name="Glaser F."/>
            <person name="Hesse C.N."/>
            <person name="Kosti I."/>
            <person name="LaButti K."/>
            <person name="Lindquist E.A."/>
            <person name="Lucas S."/>
            <person name="Salamov A.A."/>
            <person name="Bradshaw R.E."/>
            <person name="Ciuffetti L."/>
            <person name="Hamelin R.C."/>
            <person name="Kema G.H.J."/>
            <person name="Lawrence C."/>
            <person name="Scott J.A."/>
            <person name="Spatafora J.W."/>
            <person name="Turgeon B.G."/>
            <person name="de Wit P.J.G.M."/>
            <person name="Zhong S."/>
            <person name="Goodwin S.B."/>
            <person name="Grigoriev I.V."/>
        </authorList>
    </citation>
    <scope>NUCLEOTIDE SEQUENCE [LARGE SCALE GENOMIC DNA]</scope>
    <source>
        <strain evidence="3">NZE10 / CBS 128990</strain>
    </source>
</reference>
<evidence type="ECO:0000256" key="1">
    <source>
        <dbReference type="SAM" id="MobiDB-lite"/>
    </source>
</evidence>
<gene>
    <name evidence="2" type="ORF">DOTSEDRAFT_36516</name>
</gene>
<feature type="region of interest" description="Disordered" evidence="1">
    <location>
        <begin position="501"/>
        <end position="616"/>
    </location>
</feature>
<evidence type="ECO:0000313" key="3">
    <source>
        <dbReference type="Proteomes" id="UP000016933"/>
    </source>
</evidence>